<sequence length="374" mass="39563">MIDDAYPSGRSARRPRRRRFRADLLAMTAAAAILVGALPRFSNRPDPAPAPESAMPEPVATSSIATSPQRNAWMFDPAPVLGRRAQALRAVATLNSAFEPVAVPKPAAVAALIEREPVQAPRPQVSQSQIQRTALLSPPVAAQTIPLPIRRPSDLMAVPTPAVARLAERTAMPRARVAAQRNEEAERSFFDTVFGAKPATEEQQALAYAGVDAGSLGSNPRSSPAVQAGGGTAVYDISAGRVTLPSGEVLEAHSGLGSSFDNPRDVHLRMRGSTPPGTYDLTEREALFHGVRALRLNPIGGAGAIHNRNGLLTHTYMLGPSGASNGCISFRNYPRFLKAYLSGEVRRVVVVAGAKGDRTPSFASRLFGASASAE</sequence>
<feature type="domain" description="Tlde1" evidence="3">
    <location>
        <begin position="249"/>
        <end position="353"/>
    </location>
</feature>
<keyword evidence="2" id="KW-0812">Transmembrane</keyword>
<proteinExistence type="predicted"/>
<dbReference type="InterPro" id="IPR021225">
    <property type="entry name" value="Tlde1_dom"/>
</dbReference>
<dbReference type="Pfam" id="PF10908">
    <property type="entry name" value="Tlde1_dom"/>
    <property type="match status" value="1"/>
</dbReference>
<organism evidence="4 5">
    <name type="scientific">Methylobacterium brachythecii</name>
    <dbReference type="NCBI Taxonomy" id="1176177"/>
    <lineage>
        <taxon>Bacteria</taxon>
        <taxon>Pseudomonadati</taxon>
        <taxon>Pseudomonadota</taxon>
        <taxon>Alphaproteobacteria</taxon>
        <taxon>Hyphomicrobiales</taxon>
        <taxon>Methylobacteriaceae</taxon>
        <taxon>Methylobacterium</taxon>
    </lineage>
</organism>
<keyword evidence="2" id="KW-0472">Membrane</keyword>
<evidence type="ECO:0000259" key="3">
    <source>
        <dbReference type="Pfam" id="PF10908"/>
    </source>
</evidence>
<dbReference type="RefSeq" id="WP_183501485.1">
    <property type="nucleotide sequence ID" value="NZ_BSPG01000005.1"/>
</dbReference>
<protein>
    <recommendedName>
        <fullName evidence="3">Tlde1 domain-containing protein</fullName>
    </recommendedName>
</protein>
<dbReference type="Proteomes" id="UP000517759">
    <property type="component" value="Unassembled WGS sequence"/>
</dbReference>
<comment type="caution">
    <text evidence="4">The sequence shown here is derived from an EMBL/GenBank/DDBJ whole genome shotgun (WGS) entry which is preliminary data.</text>
</comment>
<name>A0A7W6F4R7_9HYPH</name>
<keyword evidence="2" id="KW-1133">Transmembrane helix</keyword>
<dbReference type="EMBL" id="JACIDN010000001">
    <property type="protein sequence ID" value="MBB3900680.1"/>
    <property type="molecule type" value="Genomic_DNA"/>
</dbReference>
<accession>A0A7W6F4R7</accession>
<feature type="compositionally biased region" description="Low complexity" evidence="1">
    <location>
        <begin position="51"/>
        <end position="60"/>
    </location>
</feature>
<evidence type="ECO:0000313" key="4">
    <source>
        <dbReference type="EMBL" id="MBB3900680.1"/>
    </source>
</evidence>
<dbReference type="AlphaFoldDB" id="A0A7W6F4R7"/>
<evidence type="ECO:0000256" key="1">
    <source>
        <dbReference type="SAM" id="MobiDB-lite"/>
    </source>
</evidence>
<feature type="transmembrane region" description="Helical" evidence="2">
    <location>
        <begin position="20"/>
        <end position="38"/>
    </location>
</feature>
<feature type="region of interest" description="Disordered" evidence="1">
    <location>
        <begin position="44"/>
        <end position="63"/>
    </location>
</feature>
<evidence type="ECO:0000313" key="5">
    <source>
        <dbReference type="Proteomes" id="UP000517759"/>
    </source>
</evidence>
<gene>
    <name evidence="4" type="ORF">GGR33_000160</name>
</gene>
<reference evidence="4 5" key="1">
    <citation type="submission" date="2020-08" db="EMBL/GenBank/DDBJ databases">
        <title>Genomic Encyclopedia of Type Strains, Phase IV (KMG-IV): sequencing the most valuable type-strain genomes for metagenomic binning, comparative biology and taxonomic classification.</title>
        <authorList>
            <person name="Goeker M."/>
        </authorList>
    </citation>
    <scope>NUCLEOTIDE SEQUENCE [LARGE SCALE GENOMIC DNA]</scope>
    <source>
        <strain evidence="4 5">DSM 24105</strain>
    </source>
</reference>
<evidence type="ECO:0000256" key="2">
    <source>
        <dbReference type="SAM" id="Phobius"/>
    </source>
</evidence>